<feature type="compositionally biased region" description="Basic and acidic residues" evidence="1">
    <location>
        <begin position="1"/>
        <end position="15"/>
    </location>
</feature>
<proteinExistence type="predicted"/>
<evidence type="ECO:0000256" key="1">
    <source>
        <dbReference type="SAM" id="MobiDB-lite"/>
    </source>
</evidence>
<dbReference type="AlphaFoldDB" id="A0AAV2NNF2"/>
<gene>
    <name evidence="2" type="ORF">LPLAT_LOCUS7328</name>
</gene>
<dbReference type="EMBL" id="OZ034826">
    <property type="protein sequence ID" value="CAL1681247.1"/>
    <property type="molecule type" value="Genomic_DNA"/>
</dbReference>
<keyword evidence="3" id="KW-1185">Reference proteome</keyword>
<name>A0AAV2NNF2_9HYME</name>
<feature type="region of interest" description="Disordered" evidence="1">
    <location>
        <begin position="1"/>
        <end position="21"/>
    </location>
</feature>
<evidence type="ECO:0000313" key="2">
    <source>
        <dbReference type="EMBL" id="CAL1681247.1"/>
    </source>
</evidence>
<sequence length="77" mass="9207">MSGEEQGKPQGERSWKLNRRPPYSLEVKRIGDRCERHCTDESRNRDVRRYSTSYSTTNMMNQHVPHHGKQIFESWLT</sequence>
<reference evidence="2" key="1">
    <citation type="submission" date="2024-04" db="EMBL/GenBank/DDBJ databases">
        <authorList>
            <consortium name="Molecular Ecology Group"/>
        </authorList>
    </citation>
    <scope>NUCLEOTIDE SEQUENCE</scope>
</reference>
<evidence type="ECO:0000313" key="3">
    <source>
        <dbReference type="Proteomes" id="UP001497644"/>
    </source>
</evidence>
<organism evidence="2 3">
    <name type="scientific">Lasius platythorax</name>
    <dbReference type="NCBI Taxonomy" id="488582"/>
    <lineage>
        <taxon>Eukaryota</taxon>
        <taxon>Metazoa</taxon>
        <taxon>Ecdysozoa</taxon>
        <taxon>Arthropoda</taxon>
        <taxon>Hexapoda</taxon>
        <taxon>Insecta</taxon>
        <taxon>Pterygota</taxon>
        <taxon>Neoptera</taxon>
        <taxon>Endopterygota</taxon>
        <taxon>Hymenoptera</taxon>
        <taxon>Apocrita</taxon>
        <taxon>Aculeata</taxon>
        <taxon>Formicoidea</taxon>
        <taxon>Formicidae</taxon>
        <taxon>Formicinae</taxon>
        <taxon>Lasius</taxon>
        <taxon>Lasius</taxon>
    </lineage>
</organism>
<protein>
    <submittedName>
        <fullName evidence="2">Uncharacterized protein</fullName>
    </submittedName>
</protein>
<accession>A0AAV2NNF2</accession>
<dbReference type="Proteomes" id="UP001497644">
    <property type="component" value="Chromosome 3"/>
</dbReference>